<keyword evidence="8" id="KW-1185">Reference proteome</keyword>
<evidence type="ECO:0000313" key="7">
    <source>
        <dbReference type="EMBL" id="GIQ67295.1"/>
    </source>
</evidence>
<evidence type="ECO:0000259" key="6">
    <source>
        <dbReference type="Pfam" id="PF07291"/>
    </source>
</evidence>
<feature type="domain" description="Methylamine utilisation protein MauE" evidence="6">
    <location>
        <begin position="1"/>
        <end position="123"/>
    </location>
</feature>
<feature type="transmembrane region" description="Helical" evidence="5">
    <location>
        <begin position="69"/>
        <end position="88"/>
    </location>
</feature>
<evidence type="ECO:0000313" key="8">
    <source>
        <dbReference type="Proteomes" id="UP000677918"/>
    </source>
</evidence>
<comment type="subcellular location">
    <subcellularLocation>
        <location evidence="1">Membrane</location>
        <topology evidence="1">Multi-pass membrane protein</topology>
    </subcellularLocation>
</comment>
<keyword evidence="2 5" id="KW-0812">Transmembrane</keyword>
<dbReference type="AlphaFoldDB" id="A0A8J4M0P4"/>
<evidence type="ECO:0000256" key="3">
    <source>
        <dbReference type="ARBA" id="ARBA00022989"/>
    </source>
</evidence>
<protein>
    <recommendedName>
        <fullName evidence="6">Methylamine utilisation protein MauE domain-containing protein</fullName>
    </recommendedName>
</protein>
<dbReference type="UniPathway" id="UPA00895"/>
<evidence type="ECO:0000256" key="5">
    <source>
        <dbReference type="SAM" id="Phobius"/>
    </source>
</evidence>
<gene>
    <name evidence="7" type="ORF">XYCOK13_01190</name>
</gene>
<keyword evidence="4 5" id="KW-0472">Membrane</keyword>
<dbReference type="Pfam" id="PF07291">
    <property type="entry name" value="MauE"/>
    <property type="match status" value="1"/>
</dbReference>
<reference evidence="7" key="1">
    <citation type="submission" date="2021-04" db="EMBL/GenBank/DDBJ databases">
        <title>Draft genome sequence of Xylanibacillus composti strain K13.</title>
        <authorList>
            <person name="Uke A."/>
            <person name="Chhe C."/>
            <person name="Baramee S."/>
            <person name="Kosugi A."/>
        </authorList>
    </citation>
    <scope>NUCLEOTIDE SEQUENCE</scope>
    <source>
        <strain evidence="7">K13</strain>
    </source>
</reference>
<dbReference type="RefSeq" id="WP_213409901.1">
    <property type="nucleotide sequence ID" value="NZ_BOVK01000002.1"/>
</dbReference>
<dbReference type="Proteomes" id="UP000677918">
    <property type="component" value="Unassembled WGS sequence"/>
</dbReference>
<name>A0A8J4M0P4_9BACL</name>
<keyword evidence="3 5" id="KW-1133">Transmembrane helix</keyword>
<organism evidence="7 8">
    <name type="scientific">Xylanibacillus composti</name>
    <dbReference type="NCBI Taxonomy" id="1572762"/>
    <lineage>
        <taxon>Bacteria</taxon>
        <taxon>Bacillati</taxon>
        <taxon>Bacillota</taxon>
        <taxon>Bacilli</taxon>
        <taxon>Bacillales</taxon>
        <taxon>Paenibacillaceae</taxon>
        <taxon>Xylanibacillus</taxon>
    </lineage>
</organism>
<dbReference type="GO" id="GO:0016020">
    <property type="term" value="C:membrane"/>
    <property type="evidence" value="ECO:0007669"/>
    <property type="project" value="UniProtKB-SubCell"/>
</dbReference>
<evidence type="ECO:0000256" key="2">
    <source>
        <dbReference type="ARBA" id="ARBA00022692"/>
    </source>
</evidence>
<feature type="transmembrane region" description="Helical" evidence="5">
    <location>
        <begin position="132"/>
        <end position="151"/>
    </location>
</feature>
<proteinExistence type="predicted"/>
<evidence type="ECO:0000256" key="4">
    <source>
        <dbReference type="ARBA" id="ARBA00023136"/>
    </source>
</evidence>
<accession>A0A8J4M0P4</accession>
<evidence type="ECO:0000256" key="1">
    <source>
        <dbReference type="ARBA" id="ARBA00004141"/>
    </source>
</evidence>
<sequence length="277" mass="32127">MHYVSFAIDWIMVIVFSLSFFSKLFTFDNFILHIRSYKIVPSKWVAYSATIILIIEMLIVLGFAVGDVVLTNMTTILLLVAFSVMLKLKKETDDCGCFGDISWLNRLPLLRNAILIFLVAIDLFIHTREFMFGQNIIAICTFLGVGAYILVKAVVDRKRLEKWVLEIKRFTGDNQSRTIIFLDYNQPNLKEIERVLLDYPTQAIIILKGPAWLIKIKEAAWKQHIVIDSSCLKKLGKLDYQKPKIVVRQNRKWKIISEVTEYMKDQAEKKSEPVYPI</sequence>
<dbReference type="EMBL" id="BOVK01000002">
    <property type="protein sequence ID" value="GIQ67295.1"/>
    <property type="molecule type" value="Genomic_DNA"/>
</dbReference>
<feature type="transmembrane region" description="Helical" evidence="5">
    <location>
        <begin position="6"/>
        <end position="32"/>
    </location>
</feature>
<feature type="transmembrane region" description="Helical" evidence="5">
    <location>
        <begin position="109"/>
        <end position="126"/>
    </location>
</feature>
<dbReference type="InterPro" id="IPR009908">
    <property type="entry name" value="Methylamine_util_MauE"/>
</dbReference>
<feature type="transmembrane region" description="Helical" evidence="5">
    <location>
        <begin position="44"/>
        <end position="63"/>
    </location>
</feature>
<comment type="caution">
    <text evidence="7">The sequence shown here is derived from an EMBL/GenBank/DDBJ whole genome shotgun (WGS) entry which is preliminary data.</text>
</comment>
<dbReference type="GO" id="GO:0030416">
    <property type="term" value="P:methylamine metabolic process"/>
    <property type="evidence" value="ECO:0007669"/>
    <property type="project" value="InterPro"/>
</dbReference>